<comment type="caution">
    <text evidence="1">The sequence shown here is derived from an EMBL/GenBank/DDBJ whole genome shotgun (WGS) entry which is preliminary data.</text>
</comment>
<dbReference type="EMBL" id="CM047903">
    <property type="protein sequence ID" value="KAJ0093544.1"/>
    <property type="molecule type" value="Genomic_DNA"/>
</dbReference>
<reference evidence="2" key="1">
    <citation type="journal article" date="2023" name="G3 (Bethesda)">
        <title>Genome assembly and association tests identify interacting loci associated with vigor, precocity, and sex in interspecific pistachio rootstocks.</title>
        <authorList>
            <person name="Palmer W."/>
            <person name="Jacygrad E."/>
            <person name="Sagayaradj S."/>
            <person name="Cavanaugh K."/>
            <person name="Han R."/>
            <person name="Bertier L."/>
            <person name="Beede B."/>
            <person name="Kafkas S."/>
            <person name="Golino D."/>
            <person name="Preece J."/>
            <person name="Michelmore R."/>
        </authorList>
    </citation>
    <scope>NUCLEOTIDE SEQUENCE [LARGE SCALE GENOMIC DNA]</scope>
</reference>
<evidence type="ECO:0000313" key="1">
    <source>
        <dbReference type="EMBL" id="KAJ0093544.1"/>
    </source>
</evidence>
<accession>A0ACC1B3Q5</accession>
<keyword evidence="2" id="KW-1185">Reference proteome</keyword>
<proteinExistence type="predicted"/>
<dbReference type="Proteomes" id="UP001164250">
    <property type="component" value="Chromosome 7"/>
</dbReference>
<name>A0ACC1B3Q5_9ROSI</name>
<sequence length="57" mass="5722">MVGIEGSGGNVGFGKDGCVVGNIGCGSEGKFGNVGKVAIAIDDELLAQHSWTKILSK</sequence>
<organism evidence="1 2">
    <name type="scientific">Pistacia atlantica</name>
    <dbReference type="NCBI Taxonomy" id="434234"/>
    <lineage>
        <taxon>Eukaryota</taxon>
        <taxon>Viridiplantae</taxon>
        <taxon>Streptophyta</taxon>
        <taxon>Embryophyta</taxon>
        <taxon>Tracheophyta</taxon>
        <taxon>Spermatophyta</taxon>
        <taxon>Magnoliopsida</taxon>
        <taxon>eudicotyledons</taxon>
        <taxon>Gunneridae</taxon>
        <taxon>Pentapetalae</taxon>
        <taxon>rosids</taxon>
        <taxon>malvids</taxon>
        <taxon>Sapindales</taxon>
        <taxon>Anacardiaceae</taxon>
        <taxon>Pistacia</taxon>
    </lineage>
</organism>
<protein>
    <submittedName>
        <fullName evidence="1">Uncharacterized protein</fullName>
    </submittedName>
</protein>
<gene>
    <name evidence="1" type="ORF">Patl1_25835</name>
</gene>
<evidence type="ECO:0000313" key="2">
    <source>
        <dbReference type="Proteomes" id="UP001164250"/>
    </source>
</evidence>